<feature type="compositionally biased region" description="Basic and acidic residues" evidence="1">
    <location>
        <begin position="40"/>
        <end position="66"/>
    </location>
</feature>
<gene>
    <name evidence="2" type="ORF">CesoFtcFv8_000327</name>
</gene>
<dbReference type="EMBL" id="JAULUE010000490">
    <property type="protein sequence ID" value="KAK5928705.1"/>
    <property type="molecule type" value="Genomic_DNA"/>
</dbReference>
<dbReference type="Proteomes" id="UP001335648">
    <property type="component" value="Unassembled WGS sequence"/>
</dbReference>
<reference evidence="2 3" key="1">
    <citation type="journal article" date="2023" name="Mol. Biol. Evol.">
        <title>Genomics of Secondarily Temperate Adaptation in the Only Non-Antarctic Icefish.</title>
        <authorList>
            <person name="Rivera-Colon A.G."/>
            <person name="Rayamajhi N."/>
            <person name="Minhas B.F."/>
            <person name="Madrigal G."/>
            <person name="Bilyk K.T."/>
            <person name="Yoon V."/>
            <person name="Hune M."/>
            <person name="Gregory S."/>
            <person name="Cheng C.H.C."/>
            <person name="Catchen J.M."/>
        </authorList>
    </citation>
    <scope>NUCLEOTIDE SEQUENCE [LARGE SCALE GENOMIC DNA]</scope>
    <source>
        <strain evidence="2">JC2023a</strain>
    </source>
</reference>
<feature type="compositionally biased region" description="Low complexity" evidence="1">
    <location>
        <begin position="1"/>
        <end position="13"/>
    </location>
</feature>
<dbReference type="AlphaFoldDB" id="A0AAN8DV27"/>
<feature type="compositionally biased region" description="Gly residues" evidence="1">
    <location>
        <begin position="21"/>
        <end position="31"/>
    </location>
</feature>
<evidence type="ECO:0000313" key="3">
    <source>
        <dbReference type="Proteomes" id="UP001335648"/>
    </source>
</evidence>
<feature type="compositionally biased region" description="Pro residues" evidence="1">
    <location>
        <begin position="114"/>
        <end position="136"/>
    </location>
</feature>
<feature type="region of interest" description="Disordered" evidence="1">
    <location>
        <begin position="1"/>
        <end position="136"/>
    </location>
</feature>
<proteinExistence type="predicted"/>
<evidence type="ECO:0000313" key="2">
    <source>
        <dbReference type="EMBL" id="KAK5928705.1"/>
    </source>
</evidence>
<sequence>MRGPGRLRAARGAPAPPRPGPGGGGVGGGRGRAPPPVEPRPPEGPRAPRRERPPEGGRAAPRDRGVGARGPGGAPPAQEPSRRRWGWEPEGPPARAYDGGSGRPESCAPTPRRAAPPHPRGMPPGPPPRIGGGSPP</sequence>
<organism evidence="2 3">
    <name type="scientific">Champsocephalus esox</name>
    <name type="common">pike icefish</name>
    <dbReference type="NCBI Taxonomy" id="159716"/>
    <lineage>
        <taxon>Eukaryota</taxon>
        <taxon>Metazoa</taxon>
        <taxon>Chordata</taxon>
        <taxon>Craniata</taxon>
        <taxon>Vertebrata</taxon>
        <taxon>Euteleostomi</taxon>
        <taxon>Actinopterygii</taxon>
        <taxon>Neopterygii</taxon>
        <taxon>Teleostei</taxon>
        <taxon>Neoteleostei</taxon>
        <taxon>Acanthomorphata</taxon>
        <taxon>Eupercaria</taxon>
        <taxon>Perciformes</taxon>
        <taxon>Notothenioidei</taxon>
        <taxon>Channichthyidae</taxon>
        <taxon>Champsocephalus</taxon>
    </lineage>
</organism>
<accession>A0AAN8DV27</accession>
<evidence type="ECO:0000256" key="1">
    <source>
        <dbReference type="SAM" id="MobiDB-lite"/>
    </source>
</evidence>
<keyword evidence="3" id="KW-1185">Reference proteome</keyword>
<protein>
    <submittedName>
        <fullName evidence="2">Uncharacterized protein</fullName>
    </submittedName>
</protein>
<comment type="caution">
    <text evidence="2">The sequence shown here is derived from an EMBL/GenBank/DDBJ whole genome shotgun (WGS) entry which is preliminary data.</text>
</comment>
<name>A0AAN8DV27_9TELE</name>